<sequence length="119" mass="13639">VSRSDHIAGLDVRRLTPADVEYFFKTLPPRVPKRVPEDRQALLHQLHLRLHGLATYLGDPLAASFAYDDADSALSSIGERLERMKRREWRSLVEGKRVLEHLRDVIGEISADLHEMSTR</sequence>
<dbReference type="EMBL" id="UINC01000777">
    <property type="protein sequence ID" value="SUZ61063.1"/>
    <property type="molecule type" value="Genomic_DNA"/>
</dbReference>
<name>A0A381P5Y6_9ZZZZ</name>
<evidence type="ECO:0000313" key="1">
    <source>
        <dbReference type="EMBL" id="SUZ61063.1"/>
    </source>
</evidence>
<gene>
    <name evidence="1" type="ORF">METZ01_LOCUS13917</name>
</gene>
<feature type="non-terminal residue" evidence="1">
    <location>
        <position position="1"/>
    </location>
</feature>
<proteinExistence type="predicted"/>
<organism evidence="1">
    <name type="scientific">marine metagenome</name>
    <dbReference type="NCBI Taxonomy" id="408172"/>
    <lineage>
        <taxon>unclassified sequences</taxon>
        <taxon>metagenomes</taxon>
        <taxon>ecological metagenomes</taxon>
    </lineage>
</organism>
<protein>
    <submittedName>
        <fullName evidence="1">Uncharacterized protein</fullName>
    </submittedName>
</protein>
<accession>A0A381P5Y6</accession>
<dbReference type="AlphaFoldDB" id="A0A381P5Y6"/>
<reference evidence="1" key="1">
    <citation type="submission" date="2018-05" db="EMBL/GenBank/DDBJ databases">
        <authorList>
            <person name="Lanie J.A."/>
            <person name="Ng W.-L."/>
            <person name="Kazmierczak K.M."/>
            <person name="Andrzejewski T.M."/>
            <person name="Davidsen T.M."/>
            <person name="Wayne K.J."/>
            <person name="Tettelin H."/>
            <person name="Glass J.I."/>
            <person name="Rusch D."/>
            <person name="Podicherti R."/>
            <person name="Tsui H.-C.T."/>
            <person name="Winkler M.E."/>
        </authorList>
    </citation>
    <scope>NUCLEOTIDE SEQUENCE</scope>
</reference>